<feature type="transmembrane region" description="Helical" evidence="2">
    <location>
        <begin position="411"/>
        <end position="430"/>
    </location>
</feature>
<dbReference type="AlphaFoldDB" id="A0A8S0Z6Y8"/>
<feature type="transmembrane region" description="Helical" evidence="2">
    <location>
        <begin position="144"/>
        <end position="167"/>
    </location>
</feature>
<evidence type="ECO:0000259" key="3">
    <source>
        <dbReference type="PROSITE" id="PS50850"/>
    </source>
</evidence>
<dbReference type="PANTHER" id="PTHR11360">
    <property type="entry name" value="MONOCARBOXYLATE TRANSPORTER"/>
    <property type="match status" value="1"/>
</dbReference>
<keyword evidence="2" id="KW-1133">Transmembrane helix</keyword>
<proteinExistence type="predicted"/>
<accession>A0A8S0Z6Y8</accession>
<dbReference type="Pfam" id="PF07690">
    <property type="entry name" value="MFS_1"/>
    <property type="match status" value="1"/>
</dbReference>
<feature type="transmembrane region" description="Helical" evidence="2">
    <location>
        <begin position="108"/>
        <end position="132"/>
    </location>
</feature>
<feature type="transmembrane region" description="Helical" evidence="2">
    <location>
        <begin position="85"/>
        <end position="102"/>
    </location>
</feature>
<dbReference type="Proteomes" id="UP000494106">
    <property type="component" value="Unassembled WGS sequence"/>
</dbReference>
<dbReference type="GO" id="GO:0016020">
    <property type="term" value="C:membrane"/>
    <property type="evidence" value="ECO:0007669"/>
    <property type="project" value="UniProtKB-SubCell"/>
</dbReference>
<feature type="transmembrane region" description="Helical" evidence="2">
    <location>
        <begin position="53"/>
        <end position="73"/>
    </location>
</feature>
<feature type="domain" description="Major facilitator superfamily (MFS) profile" evidence="3">
    <location>
        <begin position="12"/>
        <end position="528"/>
    </location>
</feature>
<feature type="transmembrane region" description="Helical" evidence="2">
    <location>
        <begin position="436"/>
        <end position="457"/>
    </location>
</feature>
<gene>
    <name evidence="4" type="ORF">APLA_LOCUS3689</name>
</gene>
<evidence type="ECO:0000313" key="5">
    <source>
        <dbReference type="Proteomes" id="UP000494106"/>
    </source>
</evidence>
<feature type="transmembrane region" description="Helical" evidence="2">
    <location>
        <begin position="381"/>
        <end position="399"/>
    </location>
</feature>
<dbReference type="SUPFAM" id="SSF103473">
    <property type="entry name" value="MFS general substrate transporter"/>
    <property type="match status" value="1"/>
</dbReference>
<feature type="transmembrane region" description="Helical" evidence="2">
    <location>
        <begin position="469"/>
        <end position="490"/>
    </location>
</feature>
<organism evidence="4 5">
    <name type="scientific">Arctia plantaginis</name>
    <name type="common">Wood tiger moth</name>
    <name type="synonym">Phalaena plantaginis</name>
    <dbReference type="NCBI Taxonomy" id="874455"/>
    <lineage>
        <taxon>Eukaryota</taxon>
        <taxon>Metazoa</taxon>
        <taxon>Ecdysozoa</taxon>
        <taxon>Arthropoda</taxon>
        <taxon>Hexapoda</taxon>
        <taxon>Insecta</taxon>
        <taxon>Pterygota</taxon>
        <taxon>Neoptera</taxon>
        <taxon>Endopterygota</taxon>
        <taxon>Lepidoptera</taxon>
        <taxon>Glossata</taxon>
        <taxon>Ditrysia</taxon>
        <taxon>Noctuoidea</taxon>
        <taxon>Erebidae</taxon>
        <taxon>Arctiinae</taxon>
        <taxon>Arctia</taxon>
    </lineage>
</organism>
<dbReference type="OrthoDB" id="2213137at2759"/>
<evidence type="ECO:0000313" key="4">
    <source>
        <dbReference type="EMBL" id="CAB3228562.1"/>
    </source>
</evidence>
<comment type="subcellular location">
    <subcellularLocation>
        <location evidence="1">Membrane</location>
        <topology evidence="1">Multi-pass membrane protein</topology>
    </subcellularLocation>
</comment>
<feature type="transmembrane region" description="Helical" evidence="2">
    <location>
        <begin position="21"/>
        <end position="41"/>
    </location>
</feature>
<feature type="transmembrane region" description="Helical" evidence="2">
    <location>
        <begin position="344"/>
        <end position="369"/>
    </location>
</feature>
<keyword evidence="2" id="KW-0812">Transmembrane</keyword>
<feature type="transmembrane region" description="Helical" evidence="2">
    <location>
        <begin position="173"/>
        <end position="192"/>
    </location>
</feature>
<dbReference type="InterPro" id="IPR011701">
    <property type="entry name" value="MFS"/>
</dbReference>
<protein>
    <recommendedName>
        <fullName evidence="3">Major facilitator superfamily (MFS) profile domain-containing protein</fullName>
    </recommendedName>
</protein>
<evidence type="ECO:0000256" key="2">
    <source>
        <dbReference type="SAM" id="Phobius"/>
    </source>
</evidence>
<sequence>MSNKETNKVPPDGGYGWVVTFAYALNNVVVLPLITSFGLLLQEAMSDTDLTTTQITLVIVLNHSVGMLLSLFGGPTLKGYGYRKVAVAGATFISVGLFLTSLSTEFWHFMICYSIICSMGIAAIMSAFTLAINSFFKEKRGRAIGVGMSITGLGAIYMPLLISFLIYTYGWRYAILILSAICLHSLLAACLLRPAKWYLIDPPSPEEVEPLNNQTEEINGSVTTSSNVVGIHSLPQLEQSVGNGSLPVKSLSMRSLTSTSSAQTRNAISHPDIRSKAPVTPLEEARYKWWESQEINLGSSINIFNETEIKKTVNTQDEKTEIKNNSYMSNFVEFFDLKLLTDPVFVNIVFGMSIAACVETNFSLLLPIILHDMLKFETSDIAKLMSVIGFSDTLFRFVSPFIGEWCNKSARIMYMVSLLLIIFVRTMMLFTTSFTSMLVISVALGVTKALRTVYVNLVIPNYVPIHRLAFASGLQMFFSGITIFTIGSVLTRVREASGSYQVPIVVLNFVTLLTIITWSGEFLYIRWRDRSKSEQPTDK</sequence>
<feature type="transmembrane region" description="Helical" evidence="2">
    <location>
        <begin position="502"/>
        <end position="525"/>
    </location>
</feature>
<dbReference type="Gene3D" id="1.20.1250.20">
    <property type="entry name" value="MFS general substrate transporter like domains"/>
    <property type="match status" value="1"/>
</dbReference>
<dbReference type="GO" id="GO:0008028">
    <property type="term" value="F:monocarboxylic acid transmembrane transporter activity"/>
    <property type="evidence" value="ECO:0007669"/>
    <property type="project" value="TreeGrafter"/>
</dbReference>
<dbReference type="PROSITE" id="PS50850">
    <property type="entry name" value="MFS"/>
    <property type="match status" value="1"/>
</dbReference>
<comment type="caution">
    <text evidence="4">The sequence shown here is derived from an EMBL/GenBank/DDBJ whole genome shotgun (WGS) entry which is preliminary data.</text>
</comment>
<dbReference type="InterPro" id="IPR050327">
    <property type="entry name" value="Proton-linked_MCT"/>
</dbReference>
<keyword evidence="5" id="KW-1185">Reference proteome</keyword>
<keyword evidence="2" id="KW-0472">Membrane</keyword>
<dbReference type="InterPro" id="IPR036259">
    <property type="entry name" value="MFS_trans_sf"/>
</dbReference>
<evidence type="ECO:0000256" key="1">
    <source>
        <dbReference type="ARBA" id="ARBA00004141"/>
    </source>
</evidence>
<dbReference type="EMBL" id="CADEBC010000346">
    <property type="protein sequence ID" value="CAB3228562.1"/>
    <property type="molecule type" value="Genomic_DNA"/>
</dbReference>
<dbReference type="InterPro" id="IPR020846">
    <property type="entry name" value="MFS_dom"/>
</dbReference>
<name>A0A8S0Z6Y8_ARCPL</name>
<reference evidence="4 5" key="1">
    <citation type="submission" date="2020-04" db="EMBL/GenBank/DDBJ databases">
        <authorList>
            <person name="Wallbank WR R."/>
            <person name="Pardo Diaz C."/>
            <person name="Kozak K."/>
            <person name="Martin S."/>
            <person name="Jiggins C."/>
            <person name="Moest M."/>
            <person name="Warren A I."/>
            <person name="Byers J.R.P. K."/>
            <person name="Montejo-Kovacevich G."/>
            <person name="Yen C E."/>
        </authorList>
    </citation>
    <scope>NUCLEOTIDE SEQUENCE [LARGE SCALE GENOMIC DNA]</scope>
</reference>
<dbReference type="PANTHER" id="PTHR11360:SF237">
    <property type="entry name" value="MONOCARBOXYLATE TRANSPORTER 12-B-LIKE PROTEIN"/>
    <property type="match status" value="1"/>
</dbReference>